<dbReference type="NCBIfam" id="TIGR01256">
    <property type="entry name" value="modA"/>
    <property type="match status" value="1"/>
</dbReference>
<dbReference type="KEGG" id="tti:THITH_03060"/>
<evidence type="ECO:0000313" key="5">
    <source>
        <dbReference type="EMBL" id="AHE97424.1"/>
    </source>
</evidence>
<dbReference type="InterPro" id="IPR044084">
    <property type="entry name" value="AvModA-like_subst-bd"/>
</dbReference>
<dbReference type="Proteomes" id="UP000005289">
    <property type="component" value="Chromosome"/>
</dbReference>
<sequence length="264" mass="29221">MRHRDLRVSHWFAAVLLAVFLPFAQPAYAERFTIAAAADLRYALDDIAEIYRERHPEQRFNVIYGSSGKMTTQIINGAPFDVFFSADIAFPERLKEAGLTTTEPEVYAIGRIVIWSNTLDASELRLEDLPAAPRIRRIAIAQPAHAPYGLRAQEAMESAGVWEAVQPRLVFGENIAHTAQMVESGAANVGIIALSLARFPALAEHPHHLIDDALHEPLTQAYIVTRRAENNRAAKTFADFMATDEAHGIMERYGFVIPGTDAGS</sequence>
<dbReference type="CDD" id="cd13539">
    <property type="entry name" value="PBP2_AvModA"/>
    <property type="match status" value="1"/>
</dbReference>
<dbReference type="STRING" id="713585.THITH_03060"/>
<keyword evidence="4" id="KW-0500">Molybdenum</keyword>
<dbReference type="Gene3D" id="3.40.190.10">
    <property type="entry name" value="Periplasmic binding protein-like II"/>
    <property type="match status" value="2"/>
</dbReference>
<dbReference type="OrthoDB" id="9785015at2"/>
<proteinExistence type="inferred from homology"/>
<keyword evidence="3" id="KW-0732">Signal</keyword>
<dbReference type="PANTHER" id="PTHR30632">
    <property type="entry name" value="MOLYBDATE-BINDING PERIPLASMIC PROTEIN"/>
    <property type="match status" value="1"/>
</dbReference>
<dbReference type="InterPro" id="IPR050682">
    <property type="entry name" value="ModA/WtpA"/>
</dbReference>
<keyword evidence="2 4" id="KW-0479">Metal-binding</keyword>
<protein>
    <submittedName>
        <fullName evidence="5">Molybdate ABC transporter substrate-binding protein</fullName>
    </submittedName>
</protein>
<feature type="binding site" evidence="4">
    <location>
        <position position="67"/>
    </location>
    <ligand>
        <name>molybdate</name>
        <dbReference type="ChEBI" id="CHEBI:36264"/>
    </ligand>
</feature>
<dbReference type="EMBL" id="CP007029">
    <property type="protein sequence ID" value="AHE97424.1"/>
    <property type="molecule type" value="Genomic_DNA"/>
</dbReference>
<dbReference type="InterPro" id="IPR005950">
    <property type="entry name" value="ModA"/>
</dbReference>
<evidence type="ECO:0000313" key="6">
    <source>
        <dbReference type="Proteomes" id="UP000005289"/>
    </source>
</evidence>
<dbReference type="RefSeq" id="WP_006745985.1">
    <property type="nucleotide sequence ID" value="NZ_CP007029.1"/>
</dbReference>
<dbReference type="GO" id="GO:0030973">
    <property type="term" value="F:molybdate ion binding"/>
    <property type="evidence" value="ECO:0007669"/>
    <property type="project" value="InterPro"/>
</dbReference>
<dbReference type="PANTHER" id="PTHR30632:SF14">
    <property type="entry name" value="TUNGSTATE_MOLYBDATE_CHROMATE-BINDING PROTEIN MODA"/>
    <property type="match status" value="1"/>
</dbReference>
<evidence type="ECO:0000256" key="2">
    <source>
        <dbReference type="ARBA" id="ARBA00022723"/>
    </source>
</evidence>
<dbReference type="SUPFAM" id="SSF53850">
    <property type="entry name" value="Periplasmic binding protein-like II"/>
    <property type="match status" value="1"/>
</dbReference>
<keyword evidence="6" id="KW-1185">Reference proteome</keyword>
<accession>W0DFK3</accession>
<evidence type="ECO:0000256" key="3">
    <source>
        <dbReference type="ARBA" id="ARBA00022729"/>
    </source>
</evidence>
<feature type="binding site" evidence="4">
    <location>
        <position position="175"/>
    </location>
    <ligand>
        <name>molybdate</name>
        <dbReference type="ChEBI" id="CHEBI:36264"/>
    </ligand>
</feature>
<dbReference type="AlphaFoldDB" id="W0DFK3"/>
<dbReference type="GO" id="GO:0015689">
    <property type="term" value="P:molybdate ion transport"/>
    <property type="evidence" value="ECO:0007669"/>
    <property type="project" value="InterPro"/>
</dbReference>
<name>W0DFK3_9GAMM</name>
<evidence type="ECO:0000256" key="4">
    <source>
        <dbReference type="PIRSR" id="PIRSR004846-1"/>
    </source>
</evidence>
<gene>
    <name evidence="5" type="ORF">THITH_03060</name>
</gene>
<dbReference type="GO" id="GO:0046872">
    <property type="term" value="F:metal ion binding"/>
    <property type="evidence" value="ECO:0007669"/>
    <property type="project" value="UniProtKB-KW"/>
</dbReference>
<dbReference type="HOGENOM" id="CLU_065520_1_0_6"/>
<dbReference type="Pfam" id="PF13531">
    <property type="entry name" value="SBP_bac_11"/>
    <property type="match status" value="1"/>
</dbReference>
<dbReference type="PIRSF" id="PIRSF004846">
    <property type="entry name" value="ModA"/>
    <property type="match status" value="1"/>
</dbReference>
<evidence type="ECO:0000256" key="1">
    <source>
        <dbReference type="ARBA" id="ARBA00009175"/>
    </source>
</evidence>
<reference evidence="5 6" key="1">
    <citation type="submission" date="2013-12" db="EMBL/GenBank/DDBJ databases">
        <authorList>
            <consortium name="DOE Joint Genome Institute"/>
            <person name="Muyzer G."/>
            <person name="Huntemann M."/>
            <person name="Han J."/>
            <person name="Chen A."/>
            <person name="Kyrpides N."/>
            <person name="Mavromatis K."/>
            <person name="Markowitz V."/>
            <person name="Palaniappan K."/>
            <person name="Ivanova N."/>
            <person name="Schaumberg A."/>
            <person name="Pati A."/>
            <person name="Liolios K."/>
            <person name="Nordberg H.P."/>
            <person name="Cantor M.N."/>
            <person name="Hua S.X."/>
            <person name="Woyke T."/>
        </authorList>
    </citation>
    <scope>NUCLEOTIDE SEQUENCE [LARGE SCALE GENOMIC DNA]</scope>
    <source>
        <strain evidence="5 6">ARh 1</strain>
    </source>
</reference>
<organism evidence="5 6">
    <name type="scientific">Thioalkalivibrio paradoxus ARh 1</name>
    <dbReference type="NCBI Taxonomy" id="713585"/>
    <lineage>
        <taxon>Bacteria</taxon>
        <taxon>Pseudomonadati</taxon>
        <taxon>Pseudomonadota</taxon>
        <taxon>Gammaproteobacteria</taxon>
        <taxon>Chromatiales</taxon>
        <taxon>Ectothiorhodospiraceae</taxon>
        <taxon>Thioalkalivibrio</taxon>
    </lineage>
</organism>
<comment type="similarity">
    <text evidence="1">Belongs to the bacterial solute-binding protein ModA family.</text>
</comment>